<dbReference type="RefSeq" id="WP_259313290.1">
    <property type="nucleotide sequence ID" value="NZ_CP087164.1"/>
</dbReference>
<dbReference type="GO" id="GO:1990077">
    <property type="term" value="C:primosome complex"/>
    <property type="evidence" value="ECO:0007669"/>
    <property type="project" value="UniProtKB-UniRule"/>
</dbReference>
<evidence type="ECO:0000256" key="8">
    <source>
        <dbReference type="ARBA" id="ARBA00023125"/>
    </source>
</evidence>
<dbReference type="InterPro" id="IPR027417">
    <property type="entry name" value="P-loop_NTPase"/>
</dbReference>
<accession>A0A9E7C372</accession>
<proteinExistence type="inferred from homology"/>
<dbReference type="SUPFAM" id="SSF48024">
    <property type="entry name" value="N-terminal domain of DnaB helicase"/>
    <property type="match status" value="1"/>
</dbReference>
<organism evidence="15 16">
    <name type="scientific">Capillimicrobium parvum</name>
    <dbReference type="NCBI Taxonomy" id="2884022"/>
    <lineage>
        <taxon>Bacteria</taxon>
        <taxon>Bacillati</taxon>
        <taxon>Actinomycetota</taxon>
        <taxon>Thermoleophilia</taxon>
        <taxon>Solirubrobacterales</taxon>
        <taxon>Capillimicrobiaceae</taxon>
        <taxon>Capillimicrobium</taxon>
    </lineage>
</organism>
<keyword evidence="6 12" id="KW-0347">Helicase</keyword>
<feature type="domain" description="SF4 helicase" evidence="14">
    <location>
        <begin position="193"/>
        <end position="461"/>
    </location>
</feature>
<dbReference type="Pfam" id="PF00772">
    <property type="entry name" value="DnaB"/>
    <property type="match status" value="1"/>
</dbReference>
<comment type="function">
    <text evidence="12">The main replicative DNA helicase, it participates in initiation and elongation during chromosome replication. Travels ahead of the DNA replisome, separating dsDNA into templates for DNA synthesis. A processive ATP-dependent 5'-3' DNA helicase it has DNA-dependent ATPase activity.</text>
</comment>
<keyword evidence="4 12" id="KW-0547">Nucleotide-binding</keyword>
<evidence type="ECO:0000256" key="5">
    <source>
        <dbReference type="ARBA" id="ARBA00022801"/>
    </source>
</evidence>
<evidence type="ECO:0000256" key="12">
    <source>
        <dbReference type="RuleBase" id="RU362085"/>
    </source>
</evidence>
<dbReference type="GO" id="GO:0005524">
    <property type="term" value="F:ATP binding"/>
    <property type="evidence" value="ECO:0007669"/>
    <property type="project" value="UniProtKB-UniRule"/>
</dbReference>
<gene>
    <name evidence="15" type="primary">dnaC</name>
    <name evidence="15" type="ORF">DSM104329_05720</name>
</gene>
<sequence length="463" mass="51557">MATSPEIALASPTFPPLNGTAPPHNLEAEQSVLGAILLSDRALYALVIEEGLRPEDFYRERHRVTYATMLELYNTNEPIDPLTVTEALRQSGRLEDAGGAESIDALTGSVPLVGNARRYAQIVKENALLRRLLTTTYEIQASVTERRLSPRDLVEQAEKAMLEVAHDDKQQDFRSIDEILHDELDKMQRLSAEGTALTGTPSGFKDLDEITGGFQPGNLIILAARPSMGKSALVTNIAENAAIDYNRPVALFSLEMSETELAQRFVASQGRIFGDKLRKGRVQDSEWPKILDATKKLSTAPLYVDDSSDIGILDIRAKARRLHQQAPGGLGLIIIDYLQLMRPDAGTDSRVEQVGQMSRGLKILARELRVPVIALSQLSRAVEQRHDKKPILSDLRESGQIEQDADLVMFIYRDEYYEKDESEQQGLADILIAKHRNGGLGDVTLTFRKEYPKFLNYAGERYT</sequence>
<dbReference type="Gene3D" id="1.10.860.10">
    <property type="entry name" value="DNAb Helicase, Chain A"/>
    <property type="match status" value="1"/>
</dbReference>
<dbReference type="InterPro" id="IPR003593">
    <property type="entry name" value="AAA+_ATPase"/>
</dbReference>
<keyword evidence="7 12" id="KW-0067">ATP-binding</keyword>
<dbReference type="FunFam" id="1.10.860.10:FF:000001">
    <property type="entry name" value="Replicative DNA helicase"/>
    <property type="match status" value="1"/>
</dbReference>
<dbReference type="AlphaFoldDB" id="A0A9E7C372"/>
<dbReference type="GO" id="GO:0005829">
    <property type="term" value="C:cytosol"/>
    <property type="evidence" value="ECO:0007669"/>
    <property type="project" value="TreeGrafter"/>
</dbReference>
<dbReference type="InterPro" id="IPR016136">
    <property type="entry name" value="DNA_helicase_N/primase_C"/>
</dbReference>
<comment type="similarity">
    <text evidence="1 12">Belongs to the helicase family. DnaB subfamily.</text>
</comment>
<keyword evidence="2 12" id="KW-0639">Primosome</keyword>
<dbReference type="Proteomes" id="UP001162834">
    <property type="component" value="Chromosome"/>
</dbReference>
<dbReference type="PROSITE" id="PS51199">
    <property type="entry name" value="SF4_HELICASE"/>
    <property type="match status" value="1"/>
</dbReference>
<dbReference type="SMART" id="SM00382">
    <property type="entry name" value="AAA"/>
    <property type="match status" value="1"/>
</dbReference>
<evidence type="ECO:0000256" key="9">
    <source>
        <dbReference type="ARBA" id="ARBA00023235"/>
    </source>
</evidence>
<evidence type="ECO:0000256" key="10">
    <source>
        <dbReference type="ARBA" id="ARBA00048954"/>
    </source>
</evidence>
<evidence type="ECO:0000256" key="1">
    <source>
        <dbReference type="ARBA" id="ARBA00008428"/>
    </source>
</evidence>
<dbReference type="InterPro" id="IPR007692">
    <property type="entry name" value="DNA_helicase_DnaB"/>
</dbReference>
<dbReference type="EMBL" id="CP087164">
    <property type="protein sequence ID" value="UGS39286.1"/>
    <property type="molecule type" value="Genomic_DNA"/>
</dbReference>
<dbReference type="EC" id="5.6.2.3" evidence="11 12"/>
<evidence type="ECO:0000313" key="15">
    <source>
        <dbReference type="EMBL" id="UGS39286.1"/>
    </source>
</evidence>
<name>A0A9E7C372_9ACTN</name>
<dbReference type="CDD" id="cd00984">
    <property type="entry name" value="DnaB_C"/>
    <property type="match status" value="1"/>
</dbReference>
<dbReference type="FunFam" id="3.40.50.300:FF:000076">
    <property type="entry name" value="Replicative DNA helicase"/>
    <property type="match status" value="1"/>
</dbReference>
<evidence type="ECO:0000256" key="4">
    <source>
        <dbReference type="ARBA" id="ARBA00022741"/>
    </source>
</evidence>
<keyword evidence="3 12" id="KW-0235">DNA replication</keyword>
<dbReference type="NCBIfam" id="TIGR00665">
    <property type="entry name" value="DnaB"/>
    <property type="match status" value="1"/>
</dbReference>
<dbReference type="PANTHER" id="PTHR30153:SF2">
    <property type="entry name" value="REPLICATIVE DNA HELICASE"/>
    <property type="match status" value="1"/>
</dbReference>
<evidence type="ECO:0000256" key="3">
    <source>
        <dbReference type="ARBA" id="ARBA00022705"/>
    </source>
</evidence>
<evidence type="ECO:0000256" key="13">
    <source>
        <dbReference type="SAM" id="MobiDB-lite"/>
    </source>
</evidence>
<dbReference type="NCBIfam" id="NF004384">
    <property type="entry name" value="PRK05748.1"/>
    <property type="match status" value="1"/>
</dbReference>
<dbReference type="SUPFAM" id="SSF52540">
    <property type="entry name" value="P-loop containing nucleoside triphosphate hydrolases"/>
    <property type="match status" value="1"/>
</dbReference>
<feature type="region of interest" description="Disordered" evidence="13">
    <location>
        <begin position="1"/>
        <end position="23"/>
    </location>
</feature>
<comment type="catalytic activity">
    <reaction evidence="10 12">
        <text>ATP + H2O = ADP + phosphate + H(+)</text>
        <dbReference type="Rhea" id="RHEA:13065"/>
        <dbReference type="ChEBI" id="CHEBI:15377"/>
        <dbReference type="ChEBI" id="CHEBI:15378"/>
        <dbReference type="ChEBI" id="CHEBI:30616"/>
        <dbReference type="ChEBI" id="CHEBI:43474"/>
        <dbReference type="ChEBI" id="CHEBI:456216"/>
        <dbReference type="EC" id="5.6.2.3"/>
    </reaction>
</comment>
<dbReference type="GO" id="GO:0006269">
    <property type="term" value="P:DNA replication, synthesis of primer"/>
    <property type="evidence" value="ECO:0007669"/>
    <property type="project" value="UniProtKB-UniRule"/>
</dbReference>
<dbReference type="KEGG" id="sbae:DSM104329_05720"/>
<keyword evidence="8 12" id="KW-0238">DNA-binding</keyword>
<dbReference type="InterPro" id="IPR007693">
    <property type="entry name" value="DNA_helicase_DnaB-like_N"/>
</dbReference>
<evidence type="ECO:0000313" key="16">
    <source>
        <dbReference type="Proteomes" id="UP001162834"/>
    </source>
</evidence>
<keyword evidence="9" id="KW-0413">Isomerase</keyword>
<dbReference type="InterPro" id="IPR007694">
    <property type="entry name" value="DNA_helicase_DnaB-like_C"/>
</dbReference>
<evidence type="ECO:0000259" key="14">
    <source>
        <dbReference type="PROSITE" id="PS51199"/>
    </source>
</evidence>
<dbReference type="InterPro" id="IPR036185">
    <property type="entry name" value="DNA_heli_DnaB-like_N_sf"/>
</dbReference>
<dbReference type="PANTHER" id="PTHR30153">
    <property type="entry name" value="REPLICATIVE DNA HELICASE DNAB"/>
    <property type="match status" value="1"/>
</dbReference>
<evidence type="ECO:0000256" key="11">
    <source>
        <dbReference type="NCBIfam" id="TIGR00665"/>
    </source>
</evidence>
<dbReference type="GO" id="GO:0043139">
    <property type="term" value="F:5'-3' DNA helicase activity"/>
    <property type="evidence" value="ECO:0007669"/>
    <property type="project" value="UniProtKB-EC"/>
</dbReference>
<dbReference type="Pfam" id="PF03796">
    <property type="entry name" value="DnaB_C"/>
    <property type="match status" value="1"/>
</dbReference>
<protein>
    <recommendedName>
        <fullName evidence="11 12">Replicative DNA helicase</fullName>
        <ecNumber evidence="11 12">5.6.2.3</ecNumber>
    </recommendedName>
</protein>
<evidence type="ECO:0000256" key="2">
    <source>
        <dbReference type="ARBA" id="ARBA00022515"/>
    </source>
</evidence>
<dbReference type="GO" id="GO:0003677">
    <property type="term" value="F:DNA binding"/>
    <property type="evidence" value="ECO:0007669"/>
    <property type="project" value="UniProtKB-UniRule"/>
</dbReference>
<evidence type="ECO:0000256" key="7">
    <source>
        <dbReference type="ARBA" id="ARBA00022840"/>
    </source>
</evidence>
<keyword evidence="16" id="KW-1185">Reference proteome</keyword>
<dbReference type="Gene3D" id="3.40.50.300">
    <property type="entry name" value="P-loop containing nucleotide triphosphate hydrolases"/>
    <property type="match status" value="1"/>
</dbReference>
<reference evidence="15" key="1">
    <citation type="journal article" date="2022" name="Int. J. Syst. Evol. Microbiol.">
        <title>Pseudomonas aegrilactucae sp. nov. and Pseudomonas morbosilactucae sp. nov., pathogens causing bacterial rot of lettuce in Japan.</title>
        <authorList>
            <person name="Sawada H."/>
            <person name="Fujikawa T."/>
            <person name="Satou M."/>
        </authorList>
    </citation>
    <scope>NUCLEOTIDE SEQUENCE</scope>
    <source>
        <strain evidence="15">0166_1</strain>
    </source>
</reference>
<evidence type="ECO:0000256" key="6">
    <source>
        <dbReference type="ARBA" id="ARBA00022806"/>
    </source>
</evidence>
<keyword evidence="5 12" id="KW-0378">Hydrolase</keyword>
<dbReference type="GO" id="GO:0042802">
    <property type="term" value="F:identical protein binding"/>
    <property type="evidence" value="ECO:0007669"/>
    <property type="project" value="UniProtKB-ARBA"/>
</dbReference>
<dbReference type="GO" id="GO:0016787">
    <property type="term" value="F:hydrolase activity"/>
    <property type="evidence" value="ECO:0007669"/>
    <property type="project" value="UniProtKB-KW"/>
</dbReference>